<evidence type="ECO:0000259" key="1">
    <source>
        <dbReference type="Pfam" id="PF13193"/>
    </source>
</evidence>
<dbReference type="EMBL" id="MDCE01000200">
    <property type="protein sequence ID" value="PPV00628.1"/>
    <property type="molecule type" value="Genomic_DNA"/>
</dbReference>
<proteinExistence type="predicted"/>
<dbReference type="Gene3D" id="3.30.300.30">
    <property type="match status" value="1"/>
</dbReference>
<accession>A0ABX5BKZ1</accession>
<dbReference type="Gene3D" id="3.40.50.12780">
    <property type="entry name" value="N-terminal domain of ligase-like"/>
    <property type="match status" value="1"/>
</dbReference>
<feature type="domain" description="AMP-binding enzyme C-terminal" evidence="1">
    <location>
        <begin position="44"/>
        <end position="101"/>
    </location>
</feature>
<organism evidence="2 3">
    <name type="scientific">Xanthomonas bromi</name>
    <dbReference type="NCBI Taxonomy" id="56449"/>
    <lineage>
        <taxon>Bacteria</taxon>
        <taxon>Pseudomonadati</taxon>
        <taxon>Pseudomonadota</taxon>
        <taxon>Gammaproteobacteria</taxon>
        <taxon>Lysobacterales</taxon>
        <taxon>Lysobacteraceae</taxon>
        <taxon>Xanthomonas</taxon>
    </lineage>
</organism>
<keyword evidence="3" id="KW-1185">Reference proteome</keyword>
<dbReference type="InterPro" id="IPR045851">
    <property type="entry name" value="AMP-bd_C_sf"/>
</dbReference>
<dbReference type="Pfam" id="PF13193">
    <property type="entry name" value="AMP-binding_C"/>
    <property type="match status" value="1"/>
</dbReference>
<gene>
    <name evidence="2" type="ORF">XbrCFBP1976_22115</name>
</gene>
<name>A0ABX5BKZ1_9XANT</name>
<dbReference type="PANTHER" id="PTHR45527">
    <property type="entry name" value="NONRIBOSOMAL PEPTIDE SYNTHETASE"/>
    <property type="match status" value="1"/>
</dbReference>
<evidence type="ECO:0000313" key="2">
    <source>
        <dbReference type="EMBL" id="PPV00628.1"/>
    </source>
</evidence>
<dbReference type="Proteomes" id="UP000239710">
    <property type="component" value="Unassembled WGS sequence"/>
</dbReference>
<comment type="caution">
    <text evidence="2">The sequence shown here is derived from an EMBL/GenBank/DDBJ whole genome shotgun (WGS) entry which is preliminary data.</text>
</comment>
<protein>
    <recommendedName>
        <fullName evidence="1">AMP-binding enzyme C-terminal domain-containing protein</fullName>
    </recommendedName>
</protein>
<feature type="non-terminal residue" evidence="2">
    <location>
        <position position="1"/>
    </location>
</feature>
<evidence type="ECO:0000313" key="3">
    <source>
        <dbReference type="Proteomes" id="UP000239710"/>
    </source>
</evidence>
<dbReference type="PANTHER" id="PTHR45527:SF1">
    <property type="entry name" value="FATTY ACID SYNTHASE"/>
    <property type="match status" value="1"/>
</dbReference>
<dbReference type="InterPro" id="IPR025110">
    <property type="entry name" value="AMP-bd_C"/>
</dbReference>
<feature type="non-terminal residue" evidence="2">
    <location>
        <position position="102"/>
    </location>
</feature>
<dbReference type="InterPro" id="IPR042099">
    <property type="entry name" value="ANL_N_sf"/>
</dbReference>
<reference evidence="2 3" key="1">
    <citation type="submission" date="2016-08" db="EMBL/GenBank/DDBJ databases">
        <title>Evolution of the type three secretion system and type three effector repertoires in Xanthomonas.</title>
        <authorList>
            <person name="Merda D."/>
            <person name="Briand M."/>
            <person name="Bosis E."/>
            <person name="Rousseau C."/>
            <person name="Portier P."/>
            <person name="Jacques M.-A."/>
            <person name="Fischer-Le Saux M."/>
        </authorList>
    </citation>
    <scope>NUCLEOTIDE SEQUENCE [LARGE SCALE GENOMIC DNA]</scope>
    <source>
        <strain evidence="2 3">CFBP1976</strain>
    </source>
</reference>
<dbReference type="SUPFAM" id="SSF56801">
    <property type="entry name" value="Acetyl-CoA synthetase-like"/>
    <property type="match status" value="1"/>
</dbReference>
<sequence>FHPGERMYRTGDLCRWSADGRLDYVGRNDEQVKIRGFRIELGEIQVRLSEHPDIRDAVVLARMDEHGYQQLVAYVIAQDAQWPPSAELLRTHLLSGLADYMV</sequence>